<evidence type="ECO:0000313" key="3">
    <source>
        <dbReference type="Proteomes" id="UP000199607"/>
    </source>
</evidence>
<protein>
    <submittedName>
        <fullName evidence="2">Uncharacterized protein</fullName>
    </submittedName>
</protein>
<evidence type="ECO:0000256" key="1">
    <source>
        <dbReference type="SAM" id="Phobius"/>
    </source>
</evidence>
<feature type="transmembrane region" description="Helical" evidence="1">
    <location>
        <begin position="66"/>
        <end position="84"/>
    </location>
</feature>
<keyword evidence="1" id="KW-0812">Transmembrane</keyword>
<keyword evidence="3" id="KW-1185">Reference proteome</keyword>
<sequence length="125" mass="13251">MNSRHRDAVLATGVTVCVLVLARAMAVDPNVLFRPGLLLLGAAGALALELLMAWVPDVSRQLWNDVRVQILAVVVVLGGGVVLATLSGVWVFGVVIGGLATYFVLLVFVLTGIVPGPETWFERSD</sequence>
<feature type="transmembrane region" description="Helical" evidence="1">
    <location>
        <begin position="90"/>
        <end position="114"/>
    </location>
</feature>
<organism evidence="2 3">
    <name type="scientific">Halogranum rubrum</name>
    <dbReference type="NCBI Taxonomy" id="553466"/>
    <lineage>
        <taxon>Archaea</taxon>
        <taxon>Methanobacteriati</taxon>
        <taxon>Methanobacteriota</taxon>
        <taxon>Stenosarchaea group</taxon>
        <taxon>Halobacteria</taxon>
        <taxon>Halobacteriales</taxon>
        <taxon>Haloferacaceae</taxon>
    </lineage>
</organism>
<evidence type="ECO:0000313" key="2">
    <source>
        <dbReference type="EMBL" id="SFL10632.1"/>
    </source>
</evidence>
<dbReference type="Proteomes" id="UP000199607">
    <property type="component" value="Unassembled WGS sequence"/>
</dbReference>
<gene>
    <name evidence="2" type="ORF">SAMN04487950_2481</name>
</gene>
<dbReference type="AlphaFoldDB" id="A0A1I4EY18"/>
<keyword evidence="1" id="KW-0472">Membrane</keyword>
<proteinExistence type="predicted"/>
<reference evidence="3" key="1">
    <citation type="submission" date="2016-10" db="EMBL/GenBank/DDBJ databases">
        <authorList>
            <person name="Varghese N."/>
            <person name="Submissions S."/>
        </authorList>
    </citation>
    <scope>NUCLEOTIDE SEQUENCE [LARGE SCALE GENOMIC DNA]</scope>
    <source>
        <strain evidence="3">CGMCC 1.7738</strain>
    </source>
</reference>
<name>A0A1I4EY18_9EURY</name>
<dbReference type="EMBL" id="FOTC01000002">
    <property type="protein sequence ID" value="SFL10632.1"/>
    <property type="molecule type" value="Genomic_DNA"/>
</dbReference>
<dbReference type="RefSeq" id="WP_089869715.1">
    <property type="nucleotide sequence ID" value="NZ_FOTC01000002.1"/>
</dbReference>
<feature type="transmembrane region" description="Helical" evidence="1">
    <location>
        <begin position="36"/>
        <end position="54"/>
    </location>
</feature>
<keyword evidence="1" id="KW-1133">Transmembrane helix</keyword>
<accession>A0A1I4EY18</accession>